<gene>
    <name evidence="3" type="ORF">GCM10009760_60610</name>
</gene>
<dbReference type="Proteomes" id="UP001422759">
    <property type="component" value="Unassembled WGS sequence"/>
</dbReference>
<organism evidence="3 4">
    <name type="scientific">Kitasatospora kazusensis</name>
    <dbReference type="NCBI Taxonomy" id="407974"/>
    <lineage>
        <taxon>Bacteria</taxon>
        <taxon>Bacillati</taxon>
        <taxon>Actinomycetota</taxon>
        <taxon>Actinomycetes</taxon>
        <taxon>Kitasatosporales</taxon>
        <taxon>Streptomycetaceae</taxon>
        <taxon>Kitasatospora</taxon>
    </lineage>
</organism>
<dbReference type="InterPro" id="IPR043917">
    <property type="entry name" value="DUF5753"/>
</dbReference>
<reference evidence="4" key="1">
    <citation type="journal article" date="2019" name="Int. J. Syst. Evol. Microbiol.">
        <title>The Global Catalogue of Microorganisms (GCM) 10K type strain sequencing project: providing services to taxonomists for standard genome sequencing and annotation.</title>
        <authorList>
            <consortium name="The Broad Institute Genomics Platform"/>
            <consortium name="The Broad Institute Genome Sequencing Center for Infectious Disease"/>
            <person name="Wu L."/>
            <person name="Ma J."/>
        </authorList>
    </citation>
    <scope>NUCLEOTIDE SEQUENCE [LARGE SCALE GENOMIC DNA]</scope>
    <source>
        <strain evidence="4">JCM 14560</strain>
    </source>
</reference>
<evidence type="ECO:0000313" key="4">
    <source>
        <dbReference type="Proteomes" id="UP001422759"/>
    </source>
</evidence>
<dbReference type="Pfam" id="PF04149">
    <property type="entry name" value="DUF397"/>
    <property type="match status" value="1"/>
</dbReference>
<dbReference type="EMBL" id="BAAANT010000064">
    <property type="protein sequence ID" value="GAA2157979.1"/>
    <property type="molecule type" value="Genomic_DNA"/>
</dbReference>
<evidence type="ECO:0000259" key="2">
    <source>
        <dbReference type="Pfam" id="PF19054"/>
    </source>
</evidence>
<dbReference type="Pfam" id="PF19054">
    <property type="entry name" value="DUF5753"/>
    <property type="match status" value="1"/>
</dbReference>
<sequence>MGYTGTYISYLESARRVPTEAVAKAADKALKTGGTLELMWRTHAYTGLLEGFPEYAAFEARAAEVSIFELAVIPGLLQTKEYAAALADADVRRGTITQDQAAERVAFLMSRQENLDRSPRSTLQIVLDESCLRCPVGGSEVLSRQLAYLEVLSARPGIVLQVAPASLGAERPFVLPVTLLRMPDGATVGYTETMKRGFLERDKATLARWVRDYHLLQVEALSQVASRALISKTRRDICHMNDVDLTDAPWFKSSYSANGGQCIEVADGFAGIVPVRDSKDPEGPALVFPADAFASFVAAVKAGDFGAV</sequence>
<name>A0ABP5M0D6_9ACTN</name>
<accession>A0ABP5M0D6</accession>
<comment type="caution">
    <text evidence="3">The sequence shown here is derived from an EMBL/GenBank/DDBJ whole genome shotgun (WGS) entry which is preliminary data.</text>
</comment>
<proteinExistence type="predicted"/>
<feature type="domain" description="DUF5753" evidence="2">
    <location>
        <begin position="53"/>
        <end position="231"/>
    </location>
</feature>
<protein>
    <submittedName>
        <fullName evidence="3">Helix-turn-helix transcriptional regulator</fullName>
    </submittedName>
</protein>
<feature type="domain" description="DUF397" evidence="1">
    <location>
        <begin position="248"/>
        <end position="301"/>
    </location>
</feature>
<evidence type="ECO:0000259" key="1">
    <source>
        <dbReference type="Pfam" id="PF04149"/>
    </source>
</evidence>
<evidence type="ECO:0000313" key="3">
    <source>
        <dbReference type="EMBL" id="GAA2157979.1"/>
    </source>
</evidence>
<keyword evidence="4" id="KW-1185">Reference proteome</keyword>
<dbReference type="InterPro" id="IPR007278">
    <property type="entry name" value="DUF397"/>
</dbReference>